<reference evidence="1 2" key="1">
    <citation type="submission" date="2024-10" db="EMBL/GenBank/DDBJ databases">
        <title>The Natural Products Discovery Center: Release of the First 8490 Sequenced Strains for Exploring Actinobacteria Biosynthetic Diversity.</title>
        <authorList>
            <person name="Kalkreuter E."/>
            <person name="Kautsar S.A."/>
            <person name="Yang D."/>
            <person name="Bader C.D."/>
            <person name="Teijaro C.N."/>
            <person name="Fluegel L."/>
            <person name="Davis C.M."/>
            <person name="Simpson J.R."/>
            <person name="Lauterbach L."/>
            <person name="Steele A.D."/>
            <person name="Gui C."/>
            <person name="Meng S."/>
            <person name="Li G."/>
            <person name="Viehrig K."/>
            <person name="Ye F."/>
            <person name="Su P."/>
            <person name="Kiefer A.F."/>
            <person name="Nichols A."/>
            <person name="Cepeda A.J."/>
            <person name="Yan W."/>
            <person name="Fan B."/>
            <person name="Jiang Y."/>
            <person name="Adhikari A."/>
            <person name="Zheng C.-J."/>
            <person name="Schuster L."/>
            <person name="Cowan T.M."/>
            <person name="Smanski M.J."/>
            <person name="Chevrette M.G."/>
            <person name="De Carvalho L.P.S."/>
            <person name="Shen B."/>
        </authorList>
    </citation>
    <scope>NUCLEOTIDE SEQUENCE [LARGE SCALE GENOMIC DNA]</scope>
    <source>
        <strain evidence="1 2">NPDC000087</strain>
    </source>
</reference>
<keyword evidence="2" id="KW-1185">Reference proteome</keyword>
<name>A0ABW6W7I8_9ACTN</name>
<accession>A0ABW6W7I8</accession>
<dbReference type="PANTHER" id="PTHR38460">
    <property type="entry name" value="TAUTOMERASE YOLI-RELATED"/>
    <property type="match status" value="1"/>
</dbReference>
<sequence>MPLIQVHLARETFDAHHEKIGHAIHDAQIAALGIPADDRFQIFQPHDDGELKFDPGYNDVDRQNLLVIRVTAVHMYDVATKRRFFQAVVDRLVPLGIRPEDVLISLTENGFEDWYAGKL</sequence>
<dbReference type="RefSeq" id="WP_020509428.1">
    <property type="nucleotide sequence ID" value="NZ_JBIAZU010000001.1"/>
</dbReference>
<dbReference type="PANTHER" id="PTHR38460:SF1">
    <property type="entry name" value="TAUTOMERASE YOLI-RELATED"/>
    <property type="match status" value="1"/>
</dbReference>
<organism evidence="1 2">
    <name type="scientific">Paractinoplanes globisporus</name>
    <dbReference type="NCBI Taxonomy" id="113565"/>
    <lineage>
        <taxon>Bacteria</taxon>
        <taxon>Bacillati</taxon>
        <taxon>Actinomycetota</taxon>
        <taxon>Actinomycetes</taxon>
        <taxon>Micromonosporales</taxon>
        <taxon>Micromonosporaceae</taxon>
        <taxon>Paractinoplanes</taxon>
    </lineage>
</organism>
<protein>
    <submittedName>
        <fullName evidence="1">Tautomerase family protein</fullName>
    </submittedName>
</protein>
<gene>
    <name evidence="1" type="ORF">ACFY35_06585</name>
</gene>
<dbReference type="EMBL" id="JBIAZU010000001">
    <property type="protein sequence ID" value="MFF5289083.1"/>
    <property type="molecule type" value="Genomic_DNA"/>
</dbReference>
<dbReference type="SUPFAM" id="SSF55331">
    <property type="entry name" value="Tautomerase/MIF"/>
    <property type="match status" value="1"/>
</dbReference>
<dbReference type="Pfam" id="PF14552">
    <property type="entry name" value="Tautomerase_2"/>
    <property type="match status" value="1"/>
</dbReference>
<evidence type="ECO:0000313" key="1">
    <source>
        <dbReference type="EMBL" id="MFF5289083.1"/>
    </source>
</evidence>
<dbReference type="Proteomes" id="UP001602245">
    <property type="component" value="Unassembled WGS sequence"/>
</dbReference>
<dbReference type="Gene3D" id="3.30.429.10">
    <property type="entry name" value="Macrophage Migration Inhibitory Factor"/>
    <property type="match status" value="1"/>
</dbReference>
<comment type="caution">
    <text evidence="1">The sequence shown here is derived from an EMBL/GenBank/DDBJ whole genome shotgun (WGS) entry which is preliminary data.</text>
</comment>
<evidence type="ECO:0000313" key="2">
    <source>
        <dbReference type="Proteomes" id="UP001602245"/>
    </source>
</evidence>
<dbReference type="InterPro" id="IPR014347">
    <property type="entry name" value="Tautomerase/MIF_sf"/>
</dbReference>
<proteinExistence type="predicted"/>
<dbReference type="InterPro" id="IPR037479">
    <property type="entry name" value="Tauto_MSAD"/>
</dbReference>